<dbReference type="EMBL" id="MHWG01000003">
    <property type="protein sequence ID" value="OHB06253.1"/>
    <property type="molecule type" value="Genomic_DNA"/>
</dbReference>
<name>A0A1G2U9U4_9BACT</name>
<proteinExistence type="predicted"/>
<gene>
    <name evidence="1" type="ORF">A3A26_00025</name>
</gene>
<dbReference type="InterPro" id="IPR014717">
    <property type="entry name" value="Transl_elong_EF1B/ribsomal_bS6"/>
</dbReference>
<evidence type="ECO:0008006" key="3">
    <source>
        <dbReference type="Google" id="ProtNLM"/>
    </source>
</evidence>
<evidence type="ECO:0000313" key="2">
    <source>
        <dbReference type="Proteomes" id="UP000177068"/>
    </source>
</evidence>
<dbReference type="Proteomes" id="UP000177068">
    <property type="component" value="Unassembled WGS sequence"/>
</dbReference>
<sequence>MFKLIIPVILIVVAVGVFVAFTNPLYGKVTLLREQTGAYSGALDNSKALENERDKLAQKYNTIDSGNLARLATMLPENVDNIRLILEIEKIALPYGMGLKDVKYDATKKDETTTAGTIQDPEMPEIENKNYGTWTLEFATSGTYNNFINFVKDLERNLRIVDISSITFSSDIGFASSEVYQYRLKIKTYWLKN</sequence>
<evidence type="ECO:0000313" key="1">
    <source>
        <dbReference type="EMBL" id="OHB06253.1"/>
    </source>
</evidence>
<dbReference type="AlphaFoldDB" id="A0A1G2U9U4"/>
<reference evidence="1 2" key="1">
    <citation type="journal article" date="2016" name="Nat. Commun.">
        <title>Thousands of microbial genomes shed light on interconnected biogeochemical processes in an aquifer system.</title>
        <authorList>
            <person name="Anantharaman K."/>
            <person name="Brown C.T."/>
            <person name="Hug L.A."/>
            <person name="Sharon I."/>
            <person name="Castelle C.J."/>
            <person name="Probst A.J."/>
            <person name="Thomas B.C."/>
            <person name="Singh A."/>
            <person name="Wilkins M.J."/>
            <person name="Karaoz U."/>
            <person name="Brodie E.L."/>
            <person name="Williams K.H."/>
            <person name="Hubbard S.S."/>
            <person name="Banfield J.F."/>
        </authorList>
    </citation>
    <scope>NUCLEOTIDE SEQUENCE [LARGE SCALE GENOMIC DNA]</scope>
</reference>
<organism evidence="1 2">
    <name type="scientific">Candidatus Zambryskibacteria bacterium RIFCSPLOWO2_01_FULL_47_14</name>
    <dbReference type="NCBI Taxonomy" id="1802763"/>
    <lineage>
        <taxon>Bacteria</taxon>
        <taxon>Candidatus Zambryskiibacteriota</taxon>
    </lineage>
</organism>
<comment type="caution">
    <text evidence="1">The sequence shown here is derived from an EMBL/GenBank/DDBJ whole genome shotgun (WGS) entry which is preliminary data.</text>
</comment>
<accession>A0A1G2U9U4</accession>
<dbReference type="Gene3D" id="3.30.70.60">
    <property type="match status" value="1"/>
</dbReference>
<protein>
    <recommendedName>
        <fullName evidence="3">Pilus assembly protein PilO</fullName>
    </recommendedName>
</protein>